<protein>
    <recommendedName>
        <fullName evidence="2">Peroxisomal biogenesis factor 3</fullName>
    </recommendedName>
    <alternativeName>
        <fullName evidence="5">Peroxisomal assembly protein PEX3</fullName>
    </alternativeName>
</protein>
<evidence type="ECO:0000256" key="2">
    <source>
        <dbReference type="ARBA" id="ARBA00014294"/>
    </source>
</evidence>
<dbReference type="PANTHER" id="PTHR28080:SF1">
    <property type="entry name" value="PEROXISOMAL BIOGENESIS FACTOR 3"/>
    <property type="match status" value="1"/>
</dbReference>
<dbReference type="AlphaFoldDB" id="A0A915N8M3"/>
<organism evidence="6 7">
    <name type="scientific">Meloidogyne javanica</name>
    <name type="common">Root-knot nematode worm</name>
    <dbReference type="NCBI Taxonomy" id="6303"/>
    <lineage>
        <taxon>Eukaryota</taxon>
        <taxon>Metazoa</taxon>
        <taxon>Ecdysozoa</taxon>
        <taxon>Nematoda</taxon>
        <taxon>Chromadorea</taxon>
        <taxon>Rhabditida</taxon>
        <taxon>Tylenchina</taxon>
        <taxon>Tylenchomorpha</taxon>
        <taxon>Tylenchoidea</taxon>
        <taxon>Meloidogynidae</taxon>
        <taxon>Meloidogyninae</taxon>
        <taxon>Meloidogyne</taxon>
        <taxon>Meloidogyne incognita group</taxon>
    </lineage>
</organism>
<dbReference type="GO" id="GO:0005778">
    <property type="term" value="C:peroxisomal membrane"/>
    <property type="evidence" value="ECO:0007669"/>
    <property type="project" value="InterPro"/>
</dbReference>
<accession>A0A915N8M3</accession>
<comment type="function">
    <text evidence="4">Involved in peroxisome biosynthesis and integrity. Assembles membrane vesicles before the matrix proteins are translocated. As a docking factor for PEX19, is necessary for the import of peroxisomal membrane proteins in the peroxisomes.</text>
</comment>
<dbReference type="PANTHER" id="PTHR28080">
    <property type="entry name" value="PEROXISOMAL BIOGENESIS FACTOR 3"/>
    <property type="match status" value="1"/>
</dbReference>
<sequence length="198" mass="23019">MFSTIEFIKRHKRKIAAGTVAAFATCYGAKRLLETSTFNDFVRQPFSFLQNNDDRQTNECLDEERLKLMIELNQQACDKVLHKIAVQLKAKLDNTFDTDSLLEELSTPEIDSKRKIELWERLKVYYFLVGFRASDSFYFSVTIVLKAQRAILCQIACNELIQNTKHSNDFNATSIYNDGIWAKSSWPKDFLLGLRLLW</sequence>
<keyword evidence="6" id="KW-1185">Reference proteome</keyword>
<proteinExistence type="predicted"/>
<keyword evidence="3" id="KW-0962">Peroxisome biogenesis</keyword>
<reference evidence="7" key="1">
    <citation type="submission" date="2022-11" db="UniProtKB">
        <authorList>
            <consortium name="WormBaseParasite"/>
        </authorList>
    </citation>
    <scope>IDENTIFICATION</scope>
</reference>
<evidence type="ECO:0000313" key="6">
    <source>
        <dbReference type="Proteomes" id="UP000887561"/>
    </source>
</evidence>
<evidence type="ECO:0000256" key="5">
    <source>
        <dbReference type="ARBA" id="ARBA00029630"/>
    </source>
</evidence>
<dbReference type="Proteomes" id="UP000887561">
    <property type="component" value="Unplaced"/>
</dbReference>
<dbReference type="GO" id="GO:0045046">
    <property type="term" value="P:protein import into peroxisome membrane"/>
    <property type="evidence" value="ECO:0007669"/>
    <property type="project" value="TreeGrafter"/>
</dbReference>
<dbReference type="InterPro" id="IPR006966">
    <property type="entry name" value="Peroxin-3"/>
</dbReference>
<dbReference type="WBParaSite" id="scaffold7893_cov240.g12500">
    <property type="protein sequence ID" value="scaffold7893_cov240.g12500"/>
    <property type="gene ID" value="scaffold7893_cov240.g12500"/>
</dbReference>
<evidence type="ECO:0000256" key="1">
    <source>
        <dbReference type="ARBA" id="ARBA00011494"/>
    </source>
</evidence>
<comment type="subunit">
    <text evidence="1">Interacts with PEX19.</text>
</comment>
<dbReference type="GO" id="GO:0030674">
    <property type="term" value="F:protein-macromolecule adaptor activity"/>
    <property type="evidence" value="ECO:0007669"/>
    <property type="project" value="TreeGrafter"/>
</dbReference>
<name>A0A915N8M3_MELJA</name>
<evidence type="ECO:0000256" key="4">
    <source>
        <dbReference type="ARBA" id="ARBA00025338"/>
    </source>
</evidence>
<evidence type="ECO:0000313" key="7">
    <source>
        <dbReference type="WBParaSite" id="scaffold7893_cov240.g12500"/>
    </source>
</evidence>
<evidence type="ECO:0000256" key="3">
    <source>
        <dbReference type="ARBA" id="ARBA00022593"/>
    </source>
</evidence>